<dbReference type="UniPathway" id="UPA00011"/>
<protein>
    <recommendedName>
        <fullName evidence="3">Lysine N-acyltransferase MbtK</fullName>
    </recommendedName>
    <alternativeName>
        <fullName evidence="5">Mycobactin synthase protein K</fullName>
    </alternativeName>
</protein>
<keyword evidence="10" id="KW-1185">Reference proteome</keyword>
<dbReference type="GO" id="GO:0016410">
    <property type="term" value="F:N-acyltransferase activity"/>
    <property type="evidence" value="ECO:0007669"/>
    <property type="project" value="TreeGrafter"/>
</dbReference>
<evidence type="ECO:0000313" key="10">
    <source>
        <dbReference type="Proteomes" id="UP000268652"/>
    </source>
</evidence>
<evidence type="ECO:0000259" key="7">
    <source>
        <dbReference type="PROSITE" id="PS51186"/>
    </source>
</evidence>
<dbReference type="InterPro" id="IPR019432">
    <property type="entry name" value="Acyltransferase_MbtK/IucB-like"/>
</dbReference>
<organism evidence="8 11">
    <name type="scientific">Streptomyces radicis</name>
    <dbReference type="NCBI Taxonomy" id="1750517"/>
    <lineage>
        <taxon>Bacteria</taxon>
        <taxon>Bacillati</taxon>
        <taxon>Actinomycetota</taxon>
        <taxon>Actinomycetes</taxon>
        <taxon>Kitasatosporales</taxon>
        <taxon>Streptomycetaceae</taxon>
        <taxon>Streptomyces</taxon>
    </lineage>
</organism>
<accession>A0A3A9W596</accession>
<dbReference type="Proteomes" id="UP000275024">
    <property type="component" value="Unassembled WGS sequence"/>
</dbReference>
<evidence type="ECO:0000256" key="4">
    <source>
        <dbReference type="ARBA" id="ARBA00023251"/>
    </source>
</evidence>
<gene>
    <name evidence="9" type="ORF">D7318_16715</name>
    <name evidence="8" type="ORF">D7319_15730</name>
</gene>
<reference evidence="10 11" key="1">
    <citation type="submission" date="2018-09" db="EMBL/GenBank/DDBJ databases">
        <title>Streptomyces sp. nov. DS1-2, an endophytic actinomycete isolated from roots of Dendrobium scabrilingue.</title>
        <authorList>
            <person name="Kuncharoen N."/>
            <person name="Kudo T."/>
            <person name="Ohkuma M."/>
            <person name="Yuki M."/>
            <person name="Tanasupawat S."/>
        </authorList>
    </citation>
    <scope>NUCLEOTIDE SEQUENCE [LARGE SCALE GENOMIC DNA]</scope>
    <source>
        <strain evidence="8 11">AZ1-7</strain>
        <strain evidence="9 10">DS1-2</strain>
    </source>
</reference>
<dbReference type="RefSeq" id="WP_120697913.1">
    <property type="nucleotide sequence ID" value="NZ_RBDX01000011.1"/>
</dbReference>
<dbReference type="GO" id="GO:0046677">
    <property type="term" value="P:response to antibiotic"/>
    <property type="evidence" value="ECO:0007669"/>
    <property type="project" value="UniProtKB-KW"/>
</dbReference>
<dbReference type="SMART" id="SM01006">
    <property type="entry name" value="AlcB"/>
    <property type="match status" value="1"/>
</dbReference>
<dbReference type="OrthoDB" id="9087497at2"/>
<name>A0A3A9W596_9ACTN</name>
<dbReference type="EMBL" id="RBDY01000011">
    <property type="protein sequence ID" value="RKN21594.1"/>
    <property type="molecule type" value="Genomic_DNA"/>
</dbReference>
<feature type="domain" description="N-acetyltransferase" evidence="7">
    <location>
        <begin position="29"/>
        <end position="192"/>
    </location>
</feature>
<dbReference type="AlphaFoldDB" id="A0A3A9W596"/>
<evidence type="ECO:0000313" key="8">
    <source>
        <dbReference type="EMBL" id="RKN08371.1"/>
    </source>
</evidence>
<dbReference type="PANTHER" id="PTHR31438">
    <property type="entry name" value="LYSINE N-ACYLTRANSFERASE C17G9.06C-RELATED"/>
    <property type="match status" value="1"/>
</dbReference>
<dbReference type="PANTHER" id="PTHR31438:SF1">
    <property type="entry name" value="LYSINE N-ACYLTRANSFERASE C17G9.06C-RELATED"/>
    <property type="match status" value="1"/>
</dbReference>
<keyword evidence="8" id="KW-0808">Transferase</keyword>
<proteinExistence type="predicted"/>
<evidence type="ECO:0000256" key="3">
    <source>
        <dbReference type="ARBA" id="ARBA00020586"/>
    </source>
</evidence>
<dbReference type="EMBL" id="RBDX01000011">
    <property type="protein sequence ID" value="RKN08371.1"/>
    <property type="molecule type" value="Genomic_DNA"/>
</dbReference>
<dbReference type="GO" id="GO:0019290">
    <property type="term" value="P:siderophore biosynthetic process"/>
    <property type="evidence" value="ECO:0007669"/>
    <property type="project" value="InterPro"/>
</dbReference>
<keyword evidence="4" id="KW-0046">Antibiotic resistance</keyword>
<evidence type="ECO:0000256" key="2">
    <source>
        <dbReference type="ARBA" id="ARBA00005102"/>
    </source>
</evidence>
<evidence type="ECO:0000313" key="9">
    <source>
        <dbReference type="EMBL" id="RKN21594.1"/>
    </source>
</evidence>
<evidence type="ECO:0000256" key="6">
    <source>
        <dbReference type="SAM" id="MobiDB-lite"/>
    </source>
</evidence>
<evidence type="ECO:0000256" key="1">
    <source>
        <dbReference type="ARBA" id="ARBA00003818"/>
    </source>
</evidence>
<dbReference type="SUPFAM" id="SSF55729">
    <property type="entry name" value="Acyl-CoA N-acyltransferases (Nat)"/>
    <property type="match status" value="1"/>
</dbReference>
<dbReference type="Proteomes" id="UP000268652">
    <property type="component" value="Unassembled WGS sequence"/>
</dbReference>
<comment type="function">
    <text evidence="1">Acyltransferase required for the direct transfer of medium- to long-chain fatty acyl moieties from a carrier protein (MbtL) on to the epsilon-amino group of lysine residue in the mycobactin core.</text>
</comment>
<dbReference type="Pfam" id="PF13523">
    <property type="entry name" value="Acetyltransf_8"/>
    <property type="match status" value="1"/>
</dbReference>
<evidence type="ECO:0000313" key="11">
    <source>
        <dbReference type="Proteomes" id="UP000275024"/>
    </source>
</evidence>
<dbReference type="Gene3D" id="3.40.630.30">
    <property type="match status" value="1"/>
</dbReference>
<comment type="caution">
    <text evidence="8">The sequence shown here is derived from an EMBL/GenBank/DDBJ whole genome shotgun (WGS) entry which is preliminary data.</text>
</comment>
<evidence type="ECO:0000256" key="5">
    <source>
        <dbReference type="ARBA" id="ARBA00031122"/>
    </source>
</evidence>
<sequence length="199" mass="21802">MTAPRTDAARENDEIPGPPLPRLGNPWSARVAAARGADLDLVHRWMARPHVAAFWHQAWTRAAWADELAAQRAGSHSLPCLIDRDGTPLAYVEIYRVARDRLAAHYPYAPHDLGVHIAIGDRDHLGRGLGRALLAALAHGLFEADPDCARVVAEPDERNIPSTRAFTAAGYRHSGTIHLPEKTARLLIHPRDTGAAPER</sequence>
<comment type="pathway">
    <text evidence="2">Siderophore biosynthesis; mycobactin biosynthesis.</text>
</comment>
<dbReference type="InterPro" id="IPR000182">
    <property type="entry name" value="GNAT_dom"/>
</dbReference>
<dbReference type="PROSITE" id="PS51186">
    <property type="entry name" value="GNAT"/>
    <property type="match status" value="1"/>
</dbReference>
<feature type="region of interest" description="Disordered" evidence="6">
    <location>
        <begin position="1"/>
        <end position="23"/>
    </location>
</feature>
<dbReference type="InterPro" id="IPR016181">
    <property type="entry name" value="Acyl_CoA_acyltransferase"/>
</dbReference>